<keyword evidence="1" id="KW-1133">Transmembrane helix</keyword>
<reference evidence="3" key="1">
    <citation type="journal article" date="2010" name="Nat. Biotechnol.">
        <title>Draft genome sequence of the oilseed species Ricinus communis.</title>
        <authorList>
            <person name="Chan A.P."/>
            <person name="Crabtree J."/>
            <person name="Zhao Q."/>
            <person name="Lorenzi H."/>
            <person name="Orvis J."/>
            <person name="Puiu D."/>
            <person name="Melake-Berhan A."/>
            <person name="Jones K.M."/>
            <person name="Redman J."/>
            <person name="Chen G."/>
            <person name="Cahoon E.B."/>
            <person name="Gedil M."/>
            <person name="Stanke M."/>
            <person name="Haas B.J."/>
            <person name="Wortman J.R."/>
            <person name="Fraser-Liggett C.M."/>
            <person name="Ravel J."/>
            <person name="Rabinowicz P.D."/>
        </authorList>
    </citation>
    <scope>NUCLEOTIDE SEQUENCE [LARGE SCALE GENOMIC DNA]</scope>
    <source>
        <strain evidence="3">cv. Hale</strain>
    </source>
</reference>
<evidence type="ECO:0000256" key="1">
    <source>
        <dbReference type="SAM" id="Phobius"/>
    </source>
</evidence>
<feature type="transmembrane region" description="Helical" evidence="1">
    <location>
        <begin position="29"/>
        <end position="53"/>
    </location>
</feature>
<dbReference type="EMBL" id="EQ973778">
    <property type="protein sequence ID" value="EEF49436.1"/>
    <property type="molecule type" value="Genomic_DNA"/>
</dbReference>
<sequence length="226" mass="26174">MDSFNICNIKLQKANAIKKHRQLQKIANLFRFIEICLVLALISRFSIGLPVAVKNSSEYFKDLTVILASPRFIFIVGNAIVITLFAKSGQFSAQDSTGKKSTNDFYEEFVRKSERSRGMHRYEVECRQKQSTCVQEKVTEEAVASLEIKKYQRSQSQKLEQANRSNSCKELRRVATEKCRRSVDNSEGWMKISYPEDSMSNEEFRCTVEAFIARQKRIRRDEENSV</sequence>
<dbReference type="FunCoup" id="B9RH74">
    <property type="interactions" value="20"/>
</dbReference>
<keyword evidence="1" id="KW-0812">Transmembrane</keyword>
<dbReference type="eggNOG" id="ENOG502S0WV">
    <property type="taxonomic scope" value="Eukaryota"/>
</dbReference>
<dbReference type="InParanoid" id="B9RH74"/>
<dbReference type="AlphaFoldDB" id="B9RH74"/>
<dbReference type="PANTHER" id="PTHR33640:SF8">
    <property type="entry name" value="TRANSMEMBRANE PROTEIN"/>
    <property type="match status" value="1"/>
</dbReference>
<keyword evidence="1" id="KW-0472">Membrane</keyword>
<proteinExistence type="predicted"/>
<protein>
    <submittedName>
        <fullName evidence="2">Uncharacterized protein</fullName>
    </submittedName>
</protein>
<feature type="transmembrane region" description="Helical" evidence="1">
    <location>
        <begin position="65"/>
        <end position="86"/>
    </location>
</feature>
<organism evidence="2 3">
    <name type="scientific">Ricinus communis</name>
    <name type="common">Castor bean</name>
    <dbReference type="NCBI Taxonomy" id="3988"/>
    <lineage>
        <taxon>Eukaryota</taxon>
        <taxon>Viridiplantae</taxon>
        <taxon>Streptophyta</taxon>
        <taxon>Embryophyta</taxon>
        <taxon>Tracheophyta</taxon>
        <taxon>Spermatophyta</taxon>
        <taxon>Magnoliopsida</taxon>
        <taxon>eudicotyledons</taxon>
        <taxon>Gunneridae</taxon>
        <taxon>Pentapetalae</taxon>
        <taxon>rosids</taxon>
        <taxon>fabids</taxon>
        <taxon>Malpighiales</taxon>
        <taxon>Euphorbiaceae</taxon>
        <taxon>Acalyphoideae</taxon>
        <taxon>Acalypheae</taxon>
        <taxon>Ricinus</taxon>
    </lineage>
</organism>
<evidence type="ECO:0000313" key="2">
    <source>
        <dbReference type="EMBL" id="EEF49436.1"/>
    </source>
</evidence>
<name>B9RH74_RICCO</name>
<accession>B9RH74</accession>
<keyword evidence="3" id="KW-1185">Reference proteome</keyword>
<gene>
    <name evidence="2" type="ORF">RCOM_1447810</name>
</gene>
<evidence type="ECO:0000313" key="3">
    <source>
        <dbReference type="Proteomes" id="UP000008311"/>
    </source>
</evidence>
<dbReference type="STRING" id="3988.B9RH74"/>
<dbReference type="Proteomes" id="UP000008311">
    <property type="component" value="Unassembled WGS sequence"/>
</dbReference>
<dbReference type="PANTHER" id="PTHR33640">
    <property type="entry name" value="TRANSMEMBRANE PROTEIN"/>
    <property type="match status" value="1"/>
</dbReference>